<sequence length="933" mass="104398">MSQDASSITEEPTTFTPSISAIREYRDRRQANLILDQFAERFTERNYFPYGGDGLLFAMLTQLPHWPADTELSVVDEEGDEIACYLKGSDAADIQHAVTLVQHADGSYAGLGNTNTYIIEPMFHGLFRQIPANSELGSGGDDFTDHSRIRVVRGQIAELAIAKRAQLLEALLADADLSKSENQDDDSNPFLPFWTPTPPDRPLPLWALRALNPQLPIERLEDLLNVLPLTHAQEIDLIHHDVLPEAFALALEDSKAEWARSREIDELLDAQADDVDTNNALPDWLKRLSDADRHQWSVALRDYNLTVLSAQEPGLPDVEMYGESMQIRDYARIKLRERLVIDHGLLIEPDDVIIETFHTQVTGVVVTPSLAGPGNNVEVVHSSREQRLTDLSLSNVAFTNINFLTTAVVKNAQGEPVSGLTASYIYDLVRGLNVGEEYPRFVKSSLLTSAQGRLYATRYARVMQAQMRFDALEAKMAGDFLDDGTSPAGQEDRGYKWVKAVVDHPVDDGNRGLVERHHIQVQKLRLNGIQLDGLLIIGTESSQAVATVVVYTPQAPDGKCLRELNNLEELRPILLDPVYLQYLVGMAPLKQQRDVRNALVNNWRTLIIDTRPYTGNFLEAAYEARIDRVIEKVDEQTNTTSEVNWQSAWDIIRIAGEVALIFTPFRIALPIAAIRSTYAVAQGLRDAAAGKAKEAESYFVEAALLLLDMIPFSKISKAKPAKIKPAQPKQFIDKYTGVLNFDARPAMPQLPSGLKLRTDGFYNGVHERVIDGQSSFYLVRKGKAYPVQPDHASHVWRMIDLRHPNASSKTPMFPDEQNVWRYHPPGGAGGGVYKLDLTGLEDAKIFKKLDQHIEDRVLKSIETIKTDFPLDHGSHGFHSVGKNQAKEKLYTFNIAGIPNDKGKGAWRLKVREPADNKGVLVFEEIMPWHKSKH</sequence>
<protein>
    <recommendedName>
        <fullName evidence="1">Dermonecrotic toxin N-terminal domain-containing protein</fullName>
    </recommendedName>
</protein>
<evidence type="ECO:0000313" key="2">
    <source>
        <dbReference type="EMBL" id="KFE56059.1"/>
    </source>
</evidence>
<accession>A0A085VKU6</accession>
<name>A0A085VKU6_PSESX</name>
<evidence type="ECO:0000313" key="3">
    <source>
        <dbReference type="Proteomes" id="UP000028631"/>
    </source>
</evidence>
<dbReference type="OrthoDB" id="7011165at2"/>
<evidence type="ECO:0000259" key="1">
    <source>
        <dbReference type="Pfam" id="PF20178"/>
    </source>
</evidence>
<feature type="domain" description="Dermonecrotic toxin N-terminal" evidence="1">
    <location>
        <begin position="327"/>
        <end position="587"/>
    </location>
</feature>
<dbReference type="InterPro" id="IPR046673">
    <property type="entry name" value="ToxA_N"/>
</dbReference>
<dbReference type="Proteomes" id="UP000028631">
    <property type="component" value="Unassembled WGS sequence"/>
</dbReference>
<dbReference type="Pfam" id="PF20178">
    <property type="entry name" value="ToxA_N"/>
    <property type="match status" value="1"/>
</dbReference>
<dbReference type="RefSeq" id="WP_032628016.1">
    <property type="nucleotide sequence ID" value="NZ_JPQU01000030.1"/>
</dbReference>
<comment type="caution">
    <text evidence="2">The sequence shown here is derived from an EMBL/GenBank/DDBJ whole genome shotgun (WGS) entry which is preliminary data.</text>
</comment>
<gene>
    <name evidence="2" type="ORF">IV01_10395</name>
</gene>
<keyword evidence="3" id="KW-1185">Reference proteome</keyword>
<dbReference type="AlphaFoldDB" id="A0A085VKU6"/>
<dbReference type="EMBL" id="JPQU01000030">
    <property type="protein sequence ID" value="KFE56059.1"/>
    <property type="molecule type" value="Genomic_DNA"/>
</dbReference>
<dbReference type="PATRIC" id="fig|317.175.peg.2160"/>
<reference evidence="2 3" key="1">
    <citation type="submission" date="2014-07" db="EMBL/GenBank/DDBJ databases">
        <title>Draft Genome Sequences of Environmental Pseudomonas syringae strains.</title>
        <authorList>
            <person name="Baltrus D.A."/>
            <person name="Berge O."/>
            <person name="Morris C."/>
        </authorList>
    </citation>
    <scope>NUCLEOTIDE SEQUENCE [LARGE SCALE GENOMIC DNA]</scope>
    <source>
        <strain evidence="2 3">GAW0119</strain>
    </source>
</reference>
<organism evidence="2 3">
    <name type="scientific">Pseudomonas syringae</name>
    <dbReference type="NCBI Taxonomy" id="317"/>
    <lineage>
        <taxon>Bacteria</taxon>
        <taxon>Pseudomonadati</taxon>
        <taxon>Pseudomonadota</taxon>
        <taxon>Gammaproteobacteria</taxon>
        <taxon>Pseudomonadales</taxon>
        <taxon>Pseudomonadaceae</taxon>
        <taxon>Pseudomonas</taxon>
    </lineage>
</organism>
<proteinExistence type="predicted"/>